<accession>A0ABT4MDJ6</accession>
<sequence>MSSTDALARPLSGYGGTIWLAQGRALGPASTTDTELLMGFHFWRSSSEAEAFSAELSRARTKSEFVDDLLIDEGIYQFSATVTADASTHVDPVRCQAEWATEIIKMTPVSGKQGWVGEYNESETRDHIKNLDGFVSASFFRDLRSDRIVEYVQWRSAADSAAALGDARFAEHLSVNSHYSAGKAFLFGERLAGDTV</sequence>
<dbReference type="SUPFAM" id="SSF54909">
    <property type="entry name" value="Dimeric alpha+beta barrel"/>
    <property type="match status" value="1"/>
</dbReference>
<gene>
    <name evidence="1" type="ORF">O4220_10320</name>
</gene>
<dbReference type="Proteomes" id="UP001081071">
    <property type="component" value="Unassembled WGS sequence"/>
</dbReference>
<proteinExistence type="predicted"/>
<evidence type="ECO:0000313" key="2">
    <source>
        <dbReference type="Proteomes" id="UP001081071"/>
    </source>
</evidence>
<evidence type="ECO:0008006" key="3">
    <source>
        <dbReference type="Google" id="ProtNLM"/>
    </source>
</evidence>
<comment type="caution">
    <text evidence="1">The sequence shown here is derived from an EMBL/GenBank/DDBJ whole genome shotgun (WGS) entry which is preliminary data.</text>
</comment>
<dbReference type="EMBL" id="JAPWIJ010000004">
    <property type="protein sequence ID" value="MCZ4518913.1"/>
    <property type="molecule type" value="Genomic_DNA"/>
</dbReference>
<dbReference type="InterPro" id="IPR011008">
    <property type="entry name" value="Dimeric_a/b-barrel"/>
</dbReference>
<organism evidence="1 2">
    <name type="scientific">Rhodococcus ruber</name>
    <dbReference type="NCBI Taxonomy" id="1830"/>
    <lineage>
        <taxon>Bacteria</taxon>
        <taxon>Bacillati</taxon>
        <taxon>Actinomycetota</taxon>
        <taxon>Actinomycetes</taxon>
        <taxon>Mycobacteriales</taxon>
        <taxon>Nocardiaceae</taxon>
        <taxon>Rhodococcus</taxon>
    </lineage>
</organism>
<protein>
    <recommendedName>
        <fullName evidence="3">ABM domain-containing protein</fullName>
    </recommendedName>
</protein>
<dbReference type="RefSeq" id="WP_269603810.1">
    <property type="nucleotide sequence ID" value="NZ_JAPWIJ010000004.1"/>
</dbReference>
<keyword evidence="2" id="KW-1185">Reference proteome</keyword>
<name>A0ABT4MDJ6_9NOCA</name>
<evidence type="ECO:0000313" key="1">
    <source>
        <dbReference type="EMBL" id="MCZ4518913.1"/>
    </source>
</evidence>
<dbReference type="Gene3D" id="3.30.70.100">
    <property type="match status" value="1"/>
</dbReference>
<reference evidence="1" key="1">
    <citation type="submission" date="2022-12" db="EMBL/GenBank/DDBJ databases">
        <authorList>
            <person name="Krivoruchko A.V."/>
            <person name="Elkin A."/>
        </authorList>
    </citation>
    <scope>NUCLEOTIDE SEQUENCE</scope>
    <source>
        <strain evidence="1">IEGM 1391</strain>
    </source>
</reference>